<dbReference type="Proteomes" id="UP000249577">
    <property type="component" value="Unassembled WGS sequence"/>
</dbReference>
<protein>
    <submittedName>
        <fullName evidence="2">Uncharacterized protein</fullName>
    </submittedName>
</protein>
<comment type="caution">
    <text evidence="2">The sequence shown here is derived from an EMBL/GenBank/DDBJ whole genome shotgun (WGS) entry which is preliminary data.</text>
</comment>
<feature type="region of interest" description="Disordered" evidence="1">
    <location>
        <begin position="45"/>
        <end position="65"/>
    </location>
</feature>
<dbReference type="AlphaFoldDB" id="A0A2W5KTX5"/>
<reference evidence="2 3" key="1">
    <citation type="submission" date="2017-08" db="EMBL/GenBank/DDBJ databases">
        <title>Infants hospitalized years apart are colonized by the same room-sourced microbial strains.</title>
        <authorList>
            <person name="Brooks B."/>
            <person name="Olm M.R."/>
            <person name="Firek B.A."/>
            <person name="Baker R."/>
            <person name="Thomas B.C."/>
            <person name="Morowitz M.J."/>
            <person name="Banfield J.F."/>
        </authorList>
    </citation>
    <scope>NUCLEOTIDE SEQUENCE [LARGE SCALE GENOMIC DNA]</scope>
    <source>
        <strain evidence="2">S2_005_003_R2_43</strain>
    </source>
</reference>
<accession>A0A2W5KTX5</accession>
<evidence type="ECO:0000313" key="3">
    <source>
        <dbReference type="Proteomes" id="UP000249577"/>
    </source>
</evidence>
<sequence>MLELQNSLEVDAHSAKEREFTIVMEALALLAEGVAKTSRDVKELSQEVRGKTPAPKPKALAAVRR</sequence>
<feature type="compositionally biased region" description="Low complexity" evidence="1">
    <location>
        <begin position="51"/>
        <end position="65"/>
    </location>
</feature>
<organism evidence="2 3">
    <name type="scientific">Ancylobacter novellus</name>
    <name type="common">Thiobacillus novellus</name>
    <dbReference type="NCBI Taxonomy" id="921"/>
    <lineage>
        <taxon>Bacteria</taxon>
        <taxon>Pseudomonadati</taxon>
        <taxon>Pseudomonadota</taxon>
        <taxon>Alphaproteobacteria</taxon>
        <taxon>Hyphomicrobiales</taxon>
        <taxon>Xanthobacteraceae</taxon>
        <taxon>Ancylobacter</taxon>
    </lineage>
</organism>
<gene>
    <name evidence="2" type="ORF">DI565_00190</name>
</gene>
<name>A0A2W5KTX5_ANCNO</name>
<evidence type="ECO:0000313" key="2">
    <source>
        <dbReference type="EMBL" id="PZQ18868.1"/>
    </source>
</evidence>
<evidence type="ECO:0000256" key="1">
    <source>
        <dbReference type="SAM" id="MobiDB-lite"/>
    </source>
</evidence>
<proteinExistence type="predicted"/>
<dbReference type="EMBL" id="QFPN01000001">
    <property type="protein sequence ID" value="PZQ18868.1"/>
    <property type="molecule type" value="Genomic_DNA"/>
</dbReference>